<dbReference type="GeneID" id="54556407"/>
<dbReference type="EMBL" id="ML986501">
    <property type="protein sequence ID" value="KAF2274623.1"/>
    <property type="molecule type" value="Genomic_DNA"/>
</dbReference>
<accession>A0A6A6JEM7</accession>
<proteinExistence type="predicted"/>
<feature type="signal peptide" evidence="1">
    <location>
        <begin position="1"/>
        <end position="37"/>
    </location>
</feature>
<keyword evidence="1" id="KW-0732">Signal</keyword>
<gene>
    <name evidence="2" type="ORF">EI97DRAFT_95001</name>
</gene>
<dbReference type="RefSeq" id="XP_033652162.1">
    <property type="nucleotide sequence ID" value="XM_033803232.1"/>
</dbReference>
<dbReference type="Proteomes" id="UP000800097">
    <property type="component" value="Unassembled WGS sequence"/>
</dbReference>
<evidence type="ECO:0008006" key="4">
    <source>
        <dbReference type="Google" id="ProtNLM"/>
    </source>
</evidence>
<keyword evidence="3" id="KW-1185">Reference proteome</keyword>
<dbReference type="AlphaFoldDB" id="A0A6A6JEM7"/>
<reference evidence="2" key="1">
    <citation type="journal article" date="2020" name="Stud. Mycol.">
        <title>101 Dothideomycetes genomes: a test case for predicting lifestyles and emergence of pathogens.</title>
        <authorList>
            <person name="Haridas S."/>
            <person name="Albert R."/>
            <person name="Binder M."/>
            <person name="Bloem J."/>
            <person name="Labutti K."/>
            <person name="Salamov A."/>
            <person name="Andreopoulos B."/>
            <person name="Baker S."/>
            <person name="Barry K."/>
            <person name="Bills G."/>
            <person name="Bluhm B."/>
            <person name="Cannon C."/>
            <person name="Castanera R."/>
            <person name="Culley D."/>
            <person name="Daum C."/>
            <person name="Ezra D."/>
            <person name="Gonzalez J."/>
            <person name="Henrissat B."/>
            <person name="Kuo A."/>
            <person name="Liang C."/>
            <person name="Lipzen A."/>
            <person name="Lutzoni F."/>
            <person name="Magnuson J."/>
            <person name="Mondo S."/>
            <person name="Nolan M."/>
            <person name="Ohm R."/>
            <person name="Pangilinan J."/>
            <person name="Park H.-J."/>
            <person name="Ramirez L."/>
            <person name="Alfaro M."/>
            <person name="Sun H."/>
            <person name="Tritt A."/>
            <person name="Yoshinaga Y."/>
            <person name="Zwiers L.-H."/>
            <person name="Turgeon B."/>
            <person name="Goodwin S."/>
            <person name="Spatafora J."/>
            <person name="Crous P."/>
            <person name="Grigoriev I."/>
        </authorList>
    </citation>
    <scope>NUCLEOTIDE SEQUENCE</scope>
    <source>
        <strain evidence="2">CBS 379.55</strain>
    </source>
</reference>
<evidence type="ECO:0000256" key="1">
    <source>
        <dbReference type="SAM" id="SignalP"/>
    </source>
</evidence>
<protein>
    <recommendedName>
        <fullName evidence="4">Secreted protein</fullName>
    </recommendedName>
</protein>
<evidence type="ECO:0000313" key="3">
    <source>
        <dbReference type="Proteomes" id="UP000800097"/>
    </source>
</evidence>
<organism evidence="2 3">
    <name type="scientific">Westerdykella ornata</name>
    <dbReference type="NCBI Taxonomy" id="318751"/>
    <lineage>
        <taxon>Eukaryota</taxon>
        <taxon>Fungi</taxon>
        <taxon>Dikarya</taxon>
        <taxon>Ascomycota</taxon>
        <taxon>Pezizomycotina</taxon>
        <taxon>Dothideomycetes</taxon>
        <taxon>Pleosporomycetidae</taxon>
        <taxon>Pleosporales</taxon>
        <taxon>Sporormiaceae</taxon>
        <taxon>Westerdykella</taxon>
    </lineage>
</organism>
<evidence type="ECO:0000313" key="2">
    <source>
        <dbReference type="EMBL" id="KAF2274623.1"/>
    </source>
</evidence>
<sequence length="128" mass="13743">MPERKQRVERWCWAGGIGKRRGLLAVWVSYAVLSSSAAVGEGPSANLSAPPGRHWGHPSLPIHRTSLARLSLNGSSTGRKTSIYALPTCRQTHLSNLLHLCSTFLRGKGSRYKTAGGHETAAAAQGQQ</sequence>
<feature type="chain" id="PRO_5025562435" description="Secreted protein" evidence="1">
    <location>
        <begin position="38"/>
        <end position="128"/>
    </location>
</feature>
<name>A0A6A6JEM7_WESOR</name>